<evidence type="ECO:0000313" key="1">
    <source>
        <dbReference type="EMBL" id="OZM56351.1"/>
    </source>
</evidence>
<dbReference type="Pfam" id="PF07070">
    <property type="entry name" value="Spo0M"/>
    <property type="match status" value="1"/>
</dbReference>
<protein>
    <submittedName>
        <fullName evidence="1">Sporulation protein SpoOM</fullName>
    </submittedName>
</protein>
<dbReference type="RefSeq" id="WP_094925868.1">
    <property type="nucleotide sequence ID" value="NZ_NPIA01000007.1"/>
</dbReference>
<accession>A0A263BRL4</accession>
<dbReference type="InterPro" id="IPR009776">
    <property type="entry name" value="Spore_0_M"/>
</dbReference>
<keyword evidence="2" id="KW-1185">Reference proteome</keyword>
<dbReference type="AlphaFoldDB" id="A0A263BRL4"/>
<dbReference type="PANTHER" id="PTHR40053">
    <property type="entry name" value="SPORULATION-CONTROL PROTEIN SPO0M"/>
    <property type="match status" value="1"/>
</dbReference>
<comment type="caution">
    <text evidence="1">The sequence shown here is derived from an EMBL/GenBank/DDBJ whole genome shotgun (WGS) entry which is preliminary data.</text>
</comment>
<reference evidence="1 2" key="2">
    <citation type="submission" date="2017-09" db="EMBL/GenBank/DDBJ databases">
        <title>Bacillus patelloidae sp. nov., isolated from the intestinal tract of a marine limpet.</title>
        <authorList>
            <person name="Liu R."/>
            <person name="Dong C."/>
            <person name="Shao Z."/>
        </authorList>
    </citation>
    <scope>NUCLEOTIDE SEQUENCE [LARGE SCALE GENOMIC DNA]</scope>
    <source>
        <strain evidence="1 2">SA5d-4</strain>
    </source>
</reference>
<sequence>MSFMKKMLSSIGIGSAKVDTQLHQAEMRAGETITGDVVITGGNVEQEVSSIYLAVMTTYEKEVDDNKVTNHATVDKFKVSEEFIIQANETKTIPFEITLPSDTPITIGNCKVWLQTGLDIKNAVDPSDRDYVRVLPNIMAEKVLDAIESLGFTIRKVKNEEAPYKLRKRLPFVQEFEFYPTSGSFRGKLDELEAIFFFSNTNCELLLEIDRKAKGIGGFLSEMLDTDETIVKLSFTNEDVNEVKNIIETTINRHC</sequence>
<evidence type="ECO:0000313" key="2">
    <source>
        <dbReference type="Proteomes" id="UP000217083"/>
    </source>
</evidence>
<dbReference type="PANTHER" id="PTHR40053:SF1">
    <property type="entry name" value="SPORULATION-CONTROL PROTEIN SPO0M"/>
    <property type="match status" value="1"/>
</dbReference>
<organism evidence="1 2">
    <name type="scientific">Lottiidibacillus patelloidae</name>
    <dbReference type="NCBI Taxonomy" id="2670334"/>
    <lineage>
        <taxon>Bacteria</taxon>
        <taxon>Bacillati</taxon>
        <taxon>Bacillota</taxon>
        <taxon>Bacilli</taxon>
        <taxon>Bacillales</taxon>
        <taxon>Bacillaceae</taxon>
        <taxon>Lottiidibacillus</taxon>
    </lineage>
</organism>
<dbReference type="EMBL" id="NPIA01000007">
    <property type="protein sequence ID" value="OZM56351.1"/>
    <property type="molecule type" value="Genomic_DNA"/>
</dbReference>
<name>A0A263BRL4_9BACI</name>
<gene>
    <name evidence="1" type="ORF">CIB95_13130</name>
</gene>
<proteinExistence type="predicted"/>
<dbReference type="Proteomes" id="UP000217083">
    <property type="component" value="Unassembled WGS sequence"/>
</dbReference>
<reference evidence="2" key="1">
    <citation type="submission" date="2017-08" db="EMBL/GenBank/DDBJ databases">
        <authorList>
            <person name="Huang Z."/>
        </authorList>
    </citation>
    <scope>NUCLEOTIDE SEQUENCE [LARGE SCALE GENOMIC DNA]</scope>
    <source>
        <strain evidence="2">SA5d-4</strain>
    </source>
</reference>